<evidence type="ECO:0000313" key="2">
    <source>
        <dbReference type="Proteomes" id="UP000051221"/>
    </source>
</evidence>
<dbReference type="RefSeq" id="WP_055464907.1">
    <property type="nucleotide sequence ID" value="NZ_CP119522.1"/>
</dbReference>
<accession>A0A0Q2RUJ2</accession>
<dbReference type="AlphaFoldDB" id="A0A0Q2RUJ2"/>
<organism evidence="1 2">
    <name type="scientific">Vibrio furnissii</name>
    <dbReference type="NCBI Taxonomy" id="29494"/>
    <lineage>
        <taxon>Bacteria</taxon>
        <taxon>Pseudomonadati</taxon>
        <taxon>Pseudomonadota</taxon>
        <taxon>Gammaproteobacteria</taxon>
        <taxon>Vibrionales</taxon>
        <taxon>Vibrionaceae</taxon>
        <taxon>Vibrio</taxon>
    </lineage>
</organism>
<keyword evidence="2" id="KW-1185">Reference proteome</keyword>
<comment type="caution">
    <text evidence="1">The sequence shown here is derived from an EMBL/GenBank/DDBJ whole genome shotgun (WGS) entry which is preliminary data.</text>
</comment>
<reference evidence="1 2" key="1">
    <citation type="submission" date="2015-08" db="EMBL/GenBank/DDBJ databases">
        <title>Antibacterial properties of a collection of Vibrionaceae strains.</title>
        <authorList>
            <person name="Giubergia S."/>
        </authorList>
    </citation>
    <scope>NUCLEOTIDE SEQUENCE [LARGE SCALE GENOMIC DNA]</scope>
    <source>
        <strain evidence="1 2">S0821</strain>
    </source>
</reference>
<dbReference type="EMBL" id="LKHS01000001">
    <property type="protein sequence ID" value="KQH87758.1"/>
    <property type="molecule type" value="Genomic_DNA"/>
</dbReference>
<dbReference type="Proteomes" id="UP000051221">
    <property type="component" value="Unassembled WGS sequence"/>
</dbReference>
<protein>
    <recommendedName>
        <fullName evidence="3">Copper-binding protein</fullName>
    </recommendedName>
</protein>
<sequence>MRRAFRLMVVIAALLAGFFANDLIGYFQADSPPKDLSRYCALSTQRCDQNGVGMTLAHDTAHPLVATPLEVDWPNAAQDTLLLTLEGLEMDMGQTKFVLKRRDDGRFGADLMLPVCTTAHMTWVGTLTDGHTTVYPAIRMQR</sequence>
<name>A0A0Q2RUJ2_VIBFU</name>
<evidence type="ECO:0000313" key="1">
    <source>
        <dbReference type="EMBL" id="KQH87758.1"/>
    </source>
</evidence>
<gene>
    <name evidence="1" type="ORF">AMR76_00185</name>
</gene>
<evidence type="ECO:0008006" key="3">
    <source>
        <dbReference type="Google" id="ProtNLM"/>
    </source>
</evidence>
<proteinExistence type="predicted"/>
<dbReference type="InParanoid" id="A0A0Q2RUJ2"/>